<evidence type="ECO:0000256" key="1">
    <source>
        <dbReference type="SAM" id="Phobius"/>
    </source>
</evidence>
<keyword evidence="1" id="KW-0472">Membrane</keyword>
<comment type="caution">
    <text evidence="2">The sequence shown here is derived from an EMBL/GenBank/DDBJ whole genome shotgun (WGS) entry which is preliminary data.</text>
</comment>
<dbReference type="Proteomes" id="UP000886851">
    <property type="component" value="Unassembled WGS sequence"/>
</dbReference>
<sequence length="109" mass="12217">MTENDERLIEQFLAPARREIADNGFTRRVMRRLPDRRERLSRWISGLGFALAAVLFIALDGVQLLWDALHEAFTAAIEHGLAADIDPKSLLVAGVVLLFLTYKKIASLA</sequence>
<gene>
    <name evidence="2" type="ORF">H9824_03075</name>
</gene>
<feature type="transmembrane region" description="Helical" evidence="1">
    <location>
        <begin position="40"/>
        <end position="59"/>
    </location>
</feature>
<dbReference type="EMBL" id="DXCV01000028">
    <property type="protein sequence ID" value="HIY87673.1"/>
    <property type="molecule type" value="Genomic_DNA"/>
</dbReference>
<feature type="transmembrane region" description="Helical" evidence="1">
    <location>
        <begin position="89"/>
        <end position="106"/>
    </location>
</feature>
<proteinExistence type="predicted"/>
<evidence type="ECO:0000313" key="2">
    <source>
        <dbReference type="EMBL" id="HIY87673.1"/>
    </source>
</evidence>
<dbReference type="Pfam" id="PF16479">
    <property type="entry name" value="DUF5056"/>
    <property type="match status" value="1"/>
</dbReference>
<dbReference type="InterPro" id="IPR032129">
    <property type="entry name" value="DUF5056"/>
</dbReference>
<keyword evidence="1" id="KW-1133">Transmembrane helix</keyword>
<dbReference type="AlphaFoldDB" id="A0A9D1ZGU2"/>
<protein>
    <submittedName>
        <fullName evidence="2">DUF5056 domain-containing protein</fullName>
    </submittedName>
</protein>
<reference evidence="2" key="2">
    <citation type="submission" date="2021-04" db="EMBL/GenBank/DDBJ databases">
        <authorList>
            <person name="Gilroy R."/>
        </authorList>
    </citation>
    <scope>NUCLEOTIDE SEQUENCE</scope>
    <source>
        <strain evidence="2">Gambia2-208</strain>
    </source>
</reference>
<keyword evidence="1" id="KW-0812">Transmembrane</keyword>
<evidence type="ECO:0000313" key="3">
    <source>
        <dbReference type="Proteomes" id="UP000886851"/>
    </source>
</evidence>
<name>A0A9D1ZGU2_9BACE</name>
<accession>A0A9D1ZGU2</accession>
<reference evidence="2" key="1">
    <citation type="journal article" date="2021" name="PeerJ">
        <title>Extensive microbial diversity within the chicken gut microbiome revealed by metagenomics and culture.</title>
        <authorList>
            <person name="Gilroy R."/>
            <person name="Ravi A."/>
            <person name="Getino M."/>
            <person name="Pursley I."/>
            <person name="Horton D.L."/>
            <person name="Alikhan N.F."/>
            <person name="Baker D."/>
            <person name="Gharbi K."/>
            <person name="Hall N."/>
            <person name="Watson M."/>
            <person name="Adriaenssens E.M."/>
            <person name="Foster-Nyarko E."/>
            <person name="Jarju S."/>
            <person name="Secka A."/>
            <person name="Antonio M."/>
            <person name="Oren A."/>
            <person name="Chaudhuri R.R."/>
            <person name="La Ragione R."/>
            <person name="Hildebrand F."/>
            <person name="Pallen M.J."/>
        </authorList>
    </citation>
    <scope>NUCLEOTIDE SEQUENCE</scope>
    <source>
        <strain evidence="2">Gambia2-208</strain>
    </source>
</reference>
<organism evidence="2 3">
    <name type="scientific">Candidatus Bacteroides pullicola</name>
    <dbReference type="NCBI Taxonomy" id="2838475"/>
    <lineage>
        <taxon>Bacteria</taxon>
        <taxon>Pseudomonadati</taxon>
        <taxon>Bacteroidota</taxon>
        <taxon>Bacteroidia</taxon>
        <taxon>Bacteroidales</taxon>
        <taxon>Bacteroidaceae</taxon>
        <taxon>Bacteroides</taxon>
    </lineage>
</organism>